<dbReference type="AlphaFoldDB" id="T1JT86"/>
<feature type="signal peptide" evidence="1">
    <location>
        <begin position="1"/>
        <end position="19"/>
    </location>
</feature>
<name>T1JT86_TETUR</name>
<accession>T1JT86</accession>
<evidence type="ECO:0000313" key="2">
    <source>
        <dbReference type="EnsemblMetazoa" id="tetur01g13230.1"/>
    </source>
</evidence>
<keyword evidence="3" id="KW-1185">Reference proteome</keyword>
<feature type="chain" id="PRO_5004580589" evidence="1">
    <location>
        <begin position="20"/>
        <end position="41"/>
    </location>
</feature>
<evidence type="ECO:0000313" key="3">
    <source>
        <dbReference type="Proteomes" id="UP000015104"/>
    </source>
</evidence>
<sequence length="41" mass="4718">MSLLAFSRFLDFLVTSCNCLLNRYALCGYLKEPYPDLLSIL</sequence>
<dbReference type="EMBL" id="CAEY01000474">
    <property type="status" value="NOT_ANNOTATED_CDS"/>
    <property type="molecule type" value="Genomic_DNA"/>
</dbReference>
<reference evidence="3" key="1">
    <citation type="submission" date="2011-08" db="EMBL/GenBank/DDBJ databases">
        <authorList>
            <person name="Rombauts S."/>
        </authorList>
    </citation>
    <scope>NUCLEOTIDE SEQUENCE</scope>
    <source>
        <strain evidence="3">London</strain>
    </source>
</reference>
<organism evidence="2 3">
    <name type="scientific">Tetranychus urticae</name>
    <name type="common">Two-spotted spider mite</name>
    <dbReference type="NCBI Taxonomy" id="32264"/>
    <lineage>
        <taxon>Eukaryota</taxon>
        <taxon>Metazoa</taxon>
        <taxon>Ecdysozoa</taxon>
        <taxon>Arthropoda</taxon>
        <taxon>Chelicerata</taxon>
        <taxon>Arachnida</taxon>
        <taxon>Acari</taxon>
        <taxon>Acariformes</taxon>
        <taxon>Trombidiformes</taxon>
        <taxon>Prostigmata</taxon>
        <taxon>Eleutherengona</taxon>
        <taxon>Raphignathae</taxon>
        <taxon>Tetranychoidea</taxon>
        <taxon>Tetranychidae</taxon>
        <taxon>Tetranychus</taxon>
    </lineage>
</organism>
<evidence type="ECO:0000256" key="1">
    <source>
        <dbReference type="SAM" id="SignalP"/>
    </source>
</evidence>
<proteinExistence type="predicted"/>
<dbReference type="HOGENOM" id="CLU_3280112_0_0_1"/>
<protein>
    <submittedName>
        <fullName evidence="2">Uncharacterized protein</fullName>
    </submittedName>
</protein>
<keyword evidence="1" id="KW-0732">Signal</keyword>
<dbReference type="Proteomes" id="UP000015104">
    <property type="component" value="Unassembled WGS sequence"/>
</dbReference>
<reference evidence="2" key="2">
    <citation type="submission" date="2015-06" db="UniProtKB">
        <authorList>
            <consortium name="EnsemblMetazoa"/>
        </authorList>
    </citation>
    <scope>IDENTIFICATION</scope>
</reference>
<dbReference type="EnsemblMetazoa" id="tetur01g13230.1">
    <property type="protein sequence ID" value="tetur01g13230.1"/>
    <property type="gene ID" value="tetur01g13230"/>
</dbReference>